<proteinExistence type="predicted"/>
<dbReference type="EMBL" id="JAZBJO010000037">
    <property type="protein sequence ID" value="MEE4597612.1"/>
    <property type="molecule type" value="Genomic_DNA"/>
</dbReference>
<protein>
    <submittedName>
        <fullName evidence="1">Uncharacterized protein</fullName>
    </submittedName>
</protein>
<keyword evidence="2" id="KW-1185">Reference proteome</keyword>
<evidence type="ECO:0000313" key="1">
    <source>
        <dbReference type="EMBL" id="MEE4597612.1"/>
    </source>
</evidence>
<accession>A0ABU7Q8C3</accession>
<organism evidence="1 2">
    <name type="scientific">Streptomyces asiaticus subsp. ignotus</name>
    <dbReference type="NCBI Taxonomy" id="3098222"/>
    <lineage>
        <taxon>Bacteria</taxon>
        <taxon>Bacillati</taxon>
        <taxon>Actinomycetota</taxon>
        <taxon>Actinomycetes</taxon>
        <taxon>Kitasatosporales</taxon>
        <taxon>Streptomycetaceae</taxon>
        <taxon>Streptomyces</taxon>
        <taxon>Streptomyces violaceusniger group</taxon>
    </lineage>
</organism>
<sequence length="68" mass="7372">MGEQDEDQGMVARRTGAPLTAARARAMTAGLREAMDDVRRSVAVLAARVRARLRPAAAGPARRLQPFR</sequence>
<gene>
    <name evidence="1" type="ORF">V2J94_38025</name>
</gene>
<comment type="caution">
    <text evidence="1">The sequence shown here is derived from an EMBL/GenBank/DDBJ whole genome shotgun (WGS) entry which is preliminary data.</text>
</comment>
<dbReference type="RefSeq" id="WP_330814359.1">
    <property type="nucleotide sequence ID" value="NZ_JAZBJO010000037.1"/>
</dbReference>
<evidence type="ECO:0000313" key="2">
    <source>
        <dbReference type="Proteomes" id="UP001354709"/>
    </source>
</evidence>
<reference evidence="1 2" key="1">
    <citation type="submission" date="2023-11" db="EMBL/GenBank/DDBJ databases">
        <title>30 novel species of actinomycetes from the DSMZ collection.</title>
        <authorList>
            <person name="Nouioui I."/>
        </authorList>
    </citation>
    <scope>NUCLEOTIDE SEQUENCE [LARGE SCALE GENOMIC DNA]</scope>
    <source>
        <strain evidence="1 2">DSM 41524</strain>
    </source>
</reference>
<dbReference type="Proteomes" id="UP001354709">
    <property type="component" value="Unassembled WGS sequence"/>
</dbReference>
<name>A0ABU7Q8C3_9ACTN</name>